<dbReference type="InterPro" id="IPR043159">
    <property type="entry name" value="Lectin_gal-bd_sf"/>
</dbReference>
<sequence length="269" mass="29601">MSQSTSVLNEQPQISVAMLHLIKCIAPALFAVSIANSYPNYLYTDYKLGWKNAYCCEYENVNITCTGGTVIQIKTAWYGKALPNRKECPGRNEGMPTDGCPTNEPNIRAFIKGCHGKPACSVYRGNVDYNPCEVYSKWAEVWYECVPVVNLMVTKPSKEKPNNPVIGGFDENGRDLFVGRAFKNNDLLPCYVTPESKCVFASGDVTGDKTFEYLVGGVVDANGPKYSWLRNHRGDVPPAAVTLGQTKYGDPLFVGRAEIGSGLYIGQNH</sequence>
<dbReference type="EMBL" id="WIXP02000020">
    <property type="protein sequence ID" value="KAF6197508.1"/>
    <property type="molecule type" value="Genomic_DNA"/>
</dbReference>
<gene>
    <name evidence="2" type="ORF">GE061_020134</name>
</gene>
<evidence type="ECO:0000259" key="1">
    <source>
        <dbReference type="PROSITE" id="PS50228"/>
    </source>
</evidence>
<name>A0A8S9WMI7_APOLU</name>
<dbReference type="CDD" id="cd22823">
    <property type="entry name" value="Gal_Rha_Lectin"/>
    <property type="match status" value="1"/>
</dbReference>
<comment type="caution">
    <text evidence="2">The sequence shown here is derived from an EMBL/GenBank/DDBJ whole genome shotgun (WGS) entry which is preliminary data.</text>
</comment>
<dbReference type="InterPro" id="IPR000922">
    <property type="entry name" value="Lectin_gal-bd_dom"/>
</dbReference>
<dbReference type="OrthoDB" id="1925699at2759"/>
<protein>
    <recommendedName>
        <fullName evidence="1">SUEL-type lectin domain-containing protein</fullName>
    </recommendedName>
</protein>
<reference evidence="2" key="1">
    <citation type="journal article" date="2021" name="Mol. Ecol. Resour.">
        <title>Apolygus lucorum genome provides insights into omnivorousness and mesophyll feeding.</title>
        <authorList>
            <person name="Liu Y."/>
            <person name="Liu H."/>
            <person name="Wang H."/>
            <person name="Huang T."/>
            <person name="Liu B."/>
            <person name="Yang B."/>
            <person name="Yin L."/>
            <person name="Li B."/>
            <person name="Zhang Y."/>
            <person name="Zhang S."/>
            <person name="Jiang F."/>
            <person name="Zhang X."/>
            <person name="Ren Y."/>
            <person name="Wang B."/>
            <person name="Wang S."/>
            <person name="Lu Y."/>
            <person name="Wu K."/>
            <person name="Fan W."/>
            <person name="Wang G."/>
        </authorList>
    </citation>
    <scope>NUCLEOTIDE SEQUENCE</scope>
    <source>
        <strain evidence="2">12Hb</strain>
    </source>
</reference>
<evidence type="ECO:0000313" key="2">
    <source>
        <dbReference type="EMBL" id="KAF6197508.1"/>
    </source>
</evidence>
<feature type="domain" description="SUEL-type lectin" evidence="1">
    <location>
        <begin position="55"/>
        <end position="146"/>
    </location>
</feature>
<accession>A0A8S9WMI7</accession>
<keyword evidence="3" id="KW-1185">Reference proteome</keyword>
<evidence type="ECO:0000313" key="3">
    <source>
        <dbReference type="Proteomes" id="UP000466442"/>
    </source>
</evidence>
<dbReference type="PANTHER" id="PTHR31649:SF10">
    <property type="entry name" value="IP19903P-RELATED"/>
    <property type="match status" value="1"/>
</dbReference>
<dbReference type="PANTHER" id="PTHR31649">
    <property type="entry name" value="AGAP009604-PA"/>
    <property type="match status" value="1"/>
</dbReference>
<proteinExistence type="predicted"/>
<dbReference type="InterPro" id="IPR006616">
    <property type="entry name" value="DM9_repeat"/>
</dbReference>
<dbReference type="Pfam" id="PF11901">
    <property type="entry name" value="DM9"/>
    <property type="match status" value="1"/>
</dbReference>
<organism evidence="2 3">
    <name type="scientific">Apolygus lucorum</name>
    <name type="common">Small green plant bug</name>
    <name type="synonym">Lygocoris lucorum</name>
    <dbReference type="NCBI Taxonomy" id="248454"/>
    <lineage>
        <taxon>Eukaryota</taxon>
        <taxon>Metazoa</taxon>
        <taxon>Ecdysozoa</taxon>
        <taxon>Arthropoda</taxon>
        <taxon>Hexapoda</taxon>
        <taxon>Insecta</taxon>
        <taxon>Pterygota</taxon>
        <taxon>Neoptera</taxon>
        <taxon>Paraneoptera</taxon>
        <taxon>Hemiptera</taxon>
        <taxon>Heteroptera</taxon>
        <taxon>Panheteroptera</taxon>
        <taxon>Cimicomorpha</taxon>
        <taxon>Miridae</taxon>
        <taxon>Mirini</taxon>
        <taxon>Apolygus</taxon>
    </lineage>
</organism>
<dbReference type="GO" id="GO:0030246">
    <property type="term" value="F:carbohydrate binding"/>
    <property type="evidence" value="ECO:0007669"/>
    <property type="project" value="InterPro"/>
</dbReference>
<dbReference type="Gene3D" id="2.60.120.740">
    <property type="match status" value="1"/>
</dbReference>
<dbReference type="Pfam" id="PF02140">
    <property type="entry name" value="SUEL_Lectin"/>
    <property type="match status" value="1"/>
</dbReference>
<dbReference type="AlphaFoldDB" id="A0A8S9WMI7"/>
<dbReference type="PROSITE" id="PS50228">
    <property type="entry name" value="SUEL_LECTIN"/>
    <property type="match status" value="1"/>
</dbReference>
<dbReference type="SMART" id="SM00696">
    <property type="entry name" value="DM9"/>
    <property type="match status" value="1"/>
</dbReference>
<dbReference type="Proteomes" id="UP000466442">
    <property type="component" value="Unassembled WGS sequence"/>
</dbReference>